<feature type="transmembrane region" description="Helical" evidence="6">
    <location>
        <begin position="99"/>
        <end position="120"/>
    </location>
</feature>
<evidence type="ECO:0000256" key="4">
    <source>
        <dbReference type="ARBA" id="ARBA00022989"/>
    </source>
</evidence>
<feature type="transmembrane region" description="Helical" evidence="6">
    <location>
        <begin position="234"/>
        <end position="255"/>
    </location>
</feature>
<dbReference type="InterPro" id="IPR020846">
    <property type="entry name" value="MFS_dom"/>
</dbReference>
<dbReference type="PROSITE" id="PS50850">
    <property type="entry name" value="MFS"/>
    <property type="match status" value="1"/>
</dbReference>
<keyword evidence="3 6" id="KW-0812">Transmembrane</keyword>
<evidence type="ECO:0000259" key="7">
    <source>
        <dbReference type="PROSITE" id="PS50850"/>
    </source>
</evidence>
<evidence type="ECO:0000256" key="1">
    <source>
        <dbReference type="ARBA" id="ARBA00004651"/>
    </source>
</evidence>
<feature type="transmembrane region" description="Helical" evidence="6">
    <location>
        <begin position="328"/>
        <end position="350"/>
    </location>
</feature>
<evidence type="ECO:0000313" key="9">
    <source>
        <dbReference type="Proteomes" id="UP001355206"/>
    </source>
</evidence>
<evidence type="ECO:0000256" key="3">
    <source>
        <dbReference type="ARBA" id="ARBA00022692"/>
    </source>
</evidence>
<keyword evidence="5 6" id="KW-0472">Membrane</keyword>
<comment type="caution">
    <text evidence="8">The sequence shown here is derived from an EMBL/GenBank/DDBJ whole genome shotgun (WGS) entry which is preliminary data.</text>
</comment>
<evidence type="ECO:0000313" key="8">
    <source>
        <dbReference type="EMBL" id="MEE7490636.1"/>
    </source>
</evidence>
<feature type="domain" description="Major facilitator superfamily (MFS) profile" evidence="7">
    <location>
        <begin position="4"/>
        <end position="379"/>
    </location>
</feature>
<dbReference type="SUPFAM" id="SSF103473">
    <property type="entry name" value="MFS general substrate transporter"/>
    <property type="match status" value="1"/>
</dbReference>
<dbReference type="Gene3D" id="1.20.1250.20">
    <property type="entry name" value="MFS general substrate transporter like domains"/>
    <property type="match status" value="2"/>
</dbReference>
<feature type="transmembrane region" description="Helical" evidence="6">
    <location>
        <begin position="70"/>
        <end position="93"/>
    </location>
</feature>
<dbReference type="RefSeq" id="WP_331301571.1">
    <property type="nucleotide sequence ID" value="NZ_MLCA01000002.1"/>
</dbReference>
<sequence>MDRRLLVLALGMFALGTDSFVMAAVLPEIARGFDVSIGAAGQVTTVYAITYALMAPTVAAVAANVPRKTLLLASLATFVVANLATALAPTFGFALATRVLAGIGAAMFAPTATGAAASMVPPEKRGFALAVVITGLTTSTALGTPAGALIGGLGDWRWTMVFVSALAAVSGLGVWALLAELPLPPAIGLAKRLAPVADPRVALTLLTTLVYQTGHFISYTYFTVVLDRALGHDTLLISALLVLWGASGMVANLVTGRLSDVIGNRRVILAGLVILIADMAWLPTAGAHLWTTVIAVAVWGAVAWGLLAPQQHRLVVVAPQSAPVVLGLNTSGTYLGVTAAGVIGALAIPTVGAHDLGYVGAGIVVAALVLAELATLKINAANRTAHSTALASA</sequence>
<proteinExistence type="predicted"/>
<evidence type="ECO:0000256" key="5">
    <source>
        <dbReference type="ARBA" id="ARBA00023136"/>
    </source>
</evidence>
<dbReference type="Proteomes" id="UP001355206">
    <property type="component" value="Unassembled WGS sequence"/>
</dbReference>
<feature type="transmembrane region" description="Helical" evidence="6">
    <location>
        <begin position="39"/>
        <end position="63"/>
    </location>
</feature>
<keyword evidence="2" id="KW-1003">Cell membrane</keyword>
<accession>A0ABU7TM81</accession>
<dbReference type="PANTHER" id="PTHR43124:SF10">
    <property type="entry name" value="PURINE EFFLUX PUMP PBUE"/>
    <property type="match status" value="1"/>
</dbReference>
<dbReference type="EMBL" id="MLCA01000002">
    <property type="protein sequence ID" value="MEE7490636.1"/>
    <property type="molecule type" value="Genomic_DNA"/>
</dbReference>
<evidence type="ECO:0000256" key="6">
    <source>
        <dbReference type="SAM" id="Phobius"/>
    </source>
</evidence>
<feature type="transmembrane region" description="Helical" evidence="6">
    <location>
        <begin position="289"/>
        <end position="307"/>
    </location>
</feature>
<evidence type="ECO:0000256" key="2">
    <source>
        <dbReference type="ARBA" id="ARBA00022475"/>
    </source>
</evidence>
<comment type="subcellular location">
    <subcellularLocation>
        <location evidence="1">Cell membrane</location>
        <topology evidence="1">Multi-pass membrane protein</topology>
    </subcellularLocation>
</comment>
<protein>
    <submittedName>
        <fullName evidence="8">MFS transporter</fullName>
    </submittedName>
</protein>
<dbReference type="CDD" id="cd17324">
    <property type="entry name" value="MFS_NepI_like"/>
    <property type="match status" value="1"/>
</dbReference>
<dbReference type="Pfam" id="PF07690">
    <property type="entry name" value="MFS_1"/>
    <property type="match status" value="1"/>
</dbReference>
<reference evidence="8 9" key="1">
    <citation type="journal article" date="2012" name="Genet. Mol. Biol.">
        <title>Analysis of 16S rRNA and mxaF genes revealing insights into Methylobacterium niche-specific plant association.</title>
        <authorList>
            <person name="Dourado M.N."/>
            <person name="Andreote F.D."/>
            <person name="Dini-Andreote F."/>
            <person name="Conti R."/>
            <person name="Araujo J.M."/>
            <person name="Araujo W.L."/>
        </authorList>
    </citation>
    <scope>NUCLEOTIDE SEQUENCE [LARGE SCALE GENOMIC DNA]</scope>
    <source>
        <strain evidence="8 9">TC3-10</strain>
    </source>
</reference>
<dbReference type="InterPro" id="IPR011701">
    <property type="entry name" value="MFS"/>
</dbReference>
<feature type="transmembrane region" description="Helical" evidence="6">
    <location>
        <begin position="267"/>
        <end position="283"/>
    </location>
</feature>
<feature type="transmembrane region" description="Helical" evidence="6">
    <location>
        <begin position="356"/>
        <end position="376"/>
    </location>
</feature>
<dbReference type="InterPro" id="IPR036259">
    <property type="entry name" value="MFS_trans_sf"/>
</dbReference>
<feature type="transmembrane region" description="Helical" evidence="6">
    <location>
        <begin position="156"/>
        <end position="179"/>
    </location>
</feature>
<dbReference type="PANTHER" id="PTHR43124">
    <property type="entry name" value="PURINE EFFLUX PUMP PBUE"/>
    <property type="match status" value="1"/>
</dbReference>
<name>A0ABU7TM81_9HYPH</name>
<organism evidence="8 9">
    <name type="scientific">Methylobacterium oryzae</name>
    <dbReference type="NCBI Taxonomy" id="334852"/>
    <lineage>
        <taxon>Bacteria</taxon>
        <taxon>Pseudomonadati</taxon>
        <taxon>Pseudomonadota</taxon>
        <taxon>Alphaproteobacteria</taxon>
        <taxon>Hyphomicrobiales</taxon>
        <taxon>Methylobacteriaceae</taxon>
        <taxon>Methylobacterium</taxon>
    </lineage>
</organism>
<keyword evidence="9" id="KW-1185">Reference proteome</keyword>
<dbReference type="InterPro" id="IPR050189">
    <property type="entry name" value="MFS_Efflux_Transporters"/>
</dbReference>
<keyword evidence="4 6" id="KW-1133">Transmembrane helix</keyword>
<feature type="transmembrane region" description="Helical" evidence="6">
    <location>
        <begin position="200"/>
        <end position="222"/>
    </location>
</feature>
<gene>
    <name evidence="8" type="ORF">MOTC310_09160</name>
</gene>
<feature type="transmembrane region" description="Helical" evidence="6">
    <location>
        <begin position="127"/>
        <end position="150"/>
    </location>
</feature>